<protein>
    <recommendedName>
        <fullName evidence="3">RNA-binding protein</fullName>
    </recommendedName>
</protein>
<dbReference type="HOGENOM" id="CLU_160523_2_0_10"/>
<dbReference type="PANTHER" id="PTHR36456:SF1">
    <property type="entry name" value="UPF0232 PROTEIN SCO3875"/>
    <property type="match status" value="1"/>
</dbReference>
<dbReference type="RefSeq" id="WP_045800782.1">
    <property type="nucleotide sequence ID" value="NZ_CP011071.1"/>
</dbReference>
<dbReference type="PATRIC" id="fig|516051.4.peg.275"/>
<gene>
    <name evidence="1" type="ORF">VC82_265</name>
</gene>
<evidence type="ECO:0008006" key="3">
    <source>
        <dbReference type="Google" id="ProtNLM"/>
    </source>
</evidence>
<dbReference type="PANTHER" id="PTHR36456">
    <property type="entry name" value="UPF0232 PROTEIN SCO3875"/>
    <property type="match status" value="1"/>
</dbReference>
<dbReference type="Proteomes" id="UP000032726">
    <property type="component" value="Chromosome"/>
</dbReference>
<name>A0A0D5YQ20_9FLAO</name>
<dbReference type="InterPro" id="IPR007922">
    <property type="entry name" value="DciA-like"/>
</dbReference>
<dbReference type="STRING" id="516051.VC82_265"/>
<dbReference type="OrthoDB" id="9804942at2"/>
<reference evidence="1 2" key="1">
    <citation type="submission" date="2015-03" db="EMBL/GenBank/DDBJ databases">
        <title>Complete genome sequence of Muricauda lutaonensis CC-HSB-11T, isolated from a coastal hot spring.</title>
        <authorList>
            <person name="Kim K.M."/>
        </authorList>
    </citation>
    <scope>NUCLEOTIDE SEQUENCE [LARGE SCALE GENOMIC DNA]</scope>
    <source>
        <strain evidence="1 2">CC-HSB-11</strain>
    </source>
</reference>
<organism evidence="1 2">
    <name type="scientific">Flagellimonas lutaonensis</name>
    <dbReference type="NCBI Taxonomy" id="516051"/>
    <lineage>
        <taxon>Bacteria</taxon>
        <taxon>Pseudomonadati</taxon>
        <taxon>Bacteroidota</taxon>
        <taxon>Flavobacteriia</taxon>
        <taxon>Flavobacteriales</taxon>
        <taxon>Flavobacteriaceae</taxon>
        <taxon>Flagellimonas</taxon>
    </lineage>
</organism>
<accession>A0A0D5YQ20</accession>
<dbReference type="EMBL" id="CP011071">
    <property type="protein sequence ID" value="AKA33951.1"/>
    <property type="molecule type" value="Genomic_DNA"/>
</dbReference>
<proteinExistence type="predicted"/>
<evidence type="ECO:0000313" key="1">
    <source>
        <dbReference type="EMBL" id="AKA33951.1"/>
    </source>
</evidence>
<dbReference type="AlphaFoldDB" id="A0A0D5YQ20"/>
<keyword evidence="2" id="KW-1185">Reference proteome</keyword>
<sequence length="98" mass="10955">MPKRHSEHLSLGDALKEFISENKLQKGIDKVDVRTAWTNLMGNGVNNYTTAVDLVNDTLYVSLSSSVLRQELSLGKSKIIAMLNEELGKDLIKKLVLR</sequence>
<evidence type="ECO:0000313" key="2">
    <source>
        <dbReference type="Proteomes" id="UP000032726"/>
    </source>
</evidence>
<dbReference type="Pfam" id="PF05258">
    <property type="entry name" value="DciA"/>
    <property type="match status" value="1"/>
</dbReference>
<dbReference type="KEGG" id="mlt:VC82_265"/>